<dbReference type="Proteomes" id="UP001600888">
    <property type="component" value="Unassembled WGS sequence"/>
</dbReference>
<keyword evidence="1" id="KW-0812">Transmembrane</keyword>
<proteinExistence type="predicted"/>
<protein>
    <submittedName>
        <fullName evidence="2">Uncharacterized protein</fullName>
    </submittedName>
</protein>
<reference evidence="2 3" key="1">
    <citation type="submission" date="2024-03" db="EMBL/GenBank/DDBJ databases">
        <title>A high-quality draft genome sequence of Diaporthe vaccinii, a causative agent of upright dieback and viscid rot disease in cranberry plants.</title>
        <authorList>
            <person name="Sarrasin M."/>
            <person name="Lang B.F."/>
            <person name="Burger G."/>
        </authorList>
    </citation>
    <scope>NUCLEOTIDE SEQUENCE [LARGE SCALE GENOMIC DNA]</scope>
    <source>
        <strain evidence="2 3">IS7</strain>
    </source>
</reference>
<organism evidence="2 3">
    <name type="scientific">Diaporthe vaccinii</name>
    <dbReference type="NCBI Taxonomy" id="105482"/>
    <lineage>
        <taxon>Eukaryota</taxon>
        <taxon>Fungi</taxon>
        <taxon>Dikarya</taxon>
        <taxon>Ascomycota</taxon>
        <taxon>Pezizomycotina</taxon>
        <taxon>Sordariomycetes</taxon>
        <taxon>Sordariomycetidae</taxon>
        <taxon>Diaporthales</taxon>
        <taxon>Diaporthaceae</taxon>
        <taxon>Diaporthe</taxon>
        <taxon>Diaporthe eres species complex</taxon>
    </lineage>
</organism>
<keyword evidence="3" id="KW-1185">Reference proteome</keyword>
<name>A0ABR4F261_9PEZI</name>
<gene>
    <name evidence="2" type="ORF">FJTKL_03433</name>
</gene>
<evidence type="ECO:0000256" key="1">
    <source>
        <dbReference type="SAM" id="Phobius"/>
    </source>
</evidence>
<keyword evidence="1" id="KW-0472">Membrane</keyword>
<keyword evidence="1" id="KW-1133">Transmembrane helix</keyword>
<feature type="transmembrane region" description="Helical" evidence="1">
    <location>
        <begin position="16"/>
        <end position="37"/>
    </location>
</feature>
<comment type="caution">
    <text evidence="2">The sequence shown here is derived from an EMBL/GenBank/DDBJ whole genome shotgun (WGS) entry which is preliminary data.</text>
</comment>
<evidence type="ECO:0000313" key="2">
    <source>
        <dbReference type="EMBL" id="KAL2288767.1"/>
    </source>
</evidence>
<sequence length="81" mass="9342">MASSLSDSWSLSLDTLVATTFGFIGALSSLANLYFAWRQLTVCRAGHRRIFYRKNTEWLENWSEQAPIDPVMVHPHQHMFV</sequence>
<accession>A0ABR4F261</accession>
<evidence type="ECO:0000313" key="3">
    <source>
        <dbReference type="Proteomes" id="UP001600888"/>
    </source>
</evidence>
<dbReference type="EMBL" id="JBAWTH010000015">
    <property type="protein sequence ID" value="KAL2288767.1"/>
    <property type="molecule type" value="Genomic_DNA"/>
</dbReference>